<protein>
    <submittedName>
        <fullName evidence="1">Fumarylacetoacetate hydrolase</fullName>
    </submittedName>
</protein>
<dbReference type="Gene3D" id="3.90.850.10">
    <property type="entry name" value="Fumarylacetoacetase-like, C-terminal domain"/>
    <property type="match status" value="1"/>
</dbReference>
<name>V4GNY6_9EURY</name>
<comment type="caution">
    <text evidence="1">The sequence shown here is derived from an EMBL/GenBank/DDBJ whole genome shotgun (WGS) entry which is preliminary data.</text>
</comment>
<dbReference type="Proteomes" id="UP000017840">
    <property type="component" value="Unassembled WGS sequence"/>
</dbReference>
<keyword evidence="1" id="KW-0378">Hydrolase</keyword>
<keyword evidence="2" id="KW-1185">Reference proteome</keyword>
<dbReference type="AlphaFoldDB" id="V4GNY6"/>
<evidence type="ECO:0000313" key="1">
    <source>
        <dbReference type="EMBL" id="ESP87106.1"/>
    </source>
</evidence>
<dbReference type="EMBL" id="ASGZ01000064">
    <property type="protein sequence ID" value="ESP87106.1"/>
    <property type="molecule type" value="Genomic_DNA"/>
</dbReference>
<accession>V4GNY6</accession>
<proteinExistence type="predicted"/>
<dbReference type="SUPFAM" id="SSF56529">
    <property type="entry name" value="FAH"/>
    <property type="match status" value="1"/>
</dbReference>
<reference evidence="1 2" key="1">
    <citation type="journal article" date="2013" name="Genome Announc.">
        <title>Draft Genome Sequence of 'Candidatus Halobonum tyrrellensis' Strain G22, Isolated from the Hypersaline Waters of Lake Tyrrell, Australia.</title>
        <authorList>
            <person name="Ugalde J.A."/>
            <person name="Narasingarao P."/>
            <person name="Kuo S."/>
            <person name="Podell S."/>
            <person name="Allen E.E."/>
        </authorList>
    </citation>
    <scope>NUCLEOTIDE SEQUENCE [LARGE SCALE GENOMIC DNA]</scope>
    <source>
        <strain evidence="1 2">G22</strain>
    </source>
</reference>
<dbReference type="GO" id="GO:0016787">
    <property type="term" value="F:hydrolase activity"/>
    <property type="evidence" value="ECO:0007669"/>
    <property type="project" value="UniProtKB-KW"/>
</dbReference>
<organism evidence="1 2">
    <name type="scientific">Candidatus Halobonum tyrrellensis G22</name>
    <dbReference type="NCBI Taxonomy" id="1324957"/>
    <lineage>
        <taxon>Archaea</taxon>
        <taxon>Methanobacteriati</taxon>
        <taxon>Methanobacteriota</taxon>
        <taxon>Stenosarchaea group</taxon>
        <taxon>Halobacteria</taxon>
        <taxon>Halobacteriales</taxon>
        <taxon>Haloferacaceae</taxon>
        <taxon>Candidatus Halobonum</taxon>
    </lineage>
</organism>
<gene>
    <name evidence="1" type="ORF">K933_16352</name>
</gene>
<sequence>MATRCETLVEYLYRHNELPETVVLLTGTALVPDDDFTLQEGDRIAIDIDRIGRLVNDTVTV</sequence>
<dbReference type="eggNOG" id="arCOG00236">
    <property type="taxonomic scope" value="Archaea"/>
</dbReference>
<dbReference type="InterPro" id="IPR036663">
    <property type="entry name" value="Fumarylacetoacetase_C_sf"/>
</dbReference>
<dbReference type="RefSeq" id="WP_023395838.1">
    <property type="nucleotide sequence ID" value="NZ_ASGZ01000064.1"/>
</dbReference>
<evidence type="ECO:0000313" key="2">
    <source>
        <dbReference type="Proteomes" id="UP000017840"/>
    </source>
</evidence>